<dbReference type="OrthoDB" id="9811865at2"/>
<evidence type="ECO:0000256" key="2">
    <source>
        <dbReference type="ARBA" id="ARBA00010488"/>
    </source>
</evidence>
<comment type="similarity">
    <text evidence="2">Belongs to the CDP-glycerol glycerophosphotransferase family.</text>
</comment>
<evidence type="ECO:0000256" key="4">
    <source>
        <dbReference type="ARBA" id="ARBA00022679"/>
    </source>
</evidence>
<dbReference type="Gene3D" id="3.40.50.12580">
    <property type="match status" value="1"/>
</dbReference>
<evidence type="ECO:0000313" key="7">
    <source>
        <dbReference type="EMBL" id="TGD22748.1"/>
    </source>
</evidence>
<keyword evidence="4" id="KW-0808">Transferase</keyword>
<name>A0A4Z0JKB3_9LACO</name>
<keyword evidence="3" id="KW-1003">Cell membrane</keyword>
<evidence type="ECO:0000256" key="1">
    <source>
        <dbReference type="ARBA" id="ARBA00004202"/>
    </source>
</evidence>
<dbReference type="Pfam" id="PF04464">
    <property type="entry name" value="Glyphos_transf"/>
    <property type="match status" value="1"/>
</dbReference>
<dbReference type="RefSeq" id="WP_135373279.1">
    <property type="nucleotide sequence ID" value="NZ_RKLY01000019.1"/>
</dbReference>
<dbReference type="GO" id="GO:0019350">
    <property type="term" value="P:teichoic acid biosynthetic process"/>
    <property type="evidence" value="ECO:0007669"/>
    <property type="project" value="UniProtKB-KW"/>
</dbReference>
<evidence type="ECO:0000256" key="6">
    <source>
        <dbReference type="ARBA" id="ARBA00023136"/>
    </source>
</evidence>
<comment type="caution">
    <text evidence="7">The sequence shown here is derived from an EMBL/GenBank/DDBJ whole genome shotgun (WGS) entry which is preliminary data.</text>
</comment>
<keyword evidence="5" id="KW-0777">Teichoic acid biosynthesis</keyword>
<keyword evidence="6" id="KW-0472">Membrane</keyword>
<evidence type="ECO:0000256" key="5">
    <source>
        <dbReference type="ARBA" id="ARBA00022944"/>
    </source>
</evidence>
<dbReference type="PANTHER" id="PTHR37316:SF3">
    <property type="entry name" value="TEICHOIC ACID GLYCEROL-PHOSPHATE TRANSFERASE"/>
    <property type="match status" value="1"/>
</dbReference>
<gene>
    <name evidence="7" type="ORF">EGT49_08180</name>
</gene>
<organism evidence="7 8">
    <name type="scientific">Companilactobacillus suantsaicola</name>
    <dbReference type="NCBI Taxonomy" id="2487723"/>
    <lineage>
        <taxon>Bacteria</taxon>
        <taxon>Bacillati</taxon>
        <taxon>Bacillota</taxon>
        <taxon>Bacilli</taxon>
        <taxon>Lactobacillales</taxon>
        <taxon>Lactobacillaceae</taxon>
        <taxon>Companilactobacillus</taxon>
    </lineage>
</organism>
<dbReference type="EMBL" id="RKLY01000019">
    <property type="protein sequence ID" value="TGD22748.1"/>
    <property type="molecule type" value="Genomic_DNA"/>
</dbReference>
<dbReference type="PANTHER" id="PTHR37316">
    <property type="entry name" value="TEICHOIC ACID GLYCEROL-PHOSPHATE PRIMASE"/>
    <property type="match status" value="1"/>
</dbReference>
<sequence>MIKNVFLKNLLINSVFKLFSNANQVIPKNNHQILIYSDLGFRDNVKYLYDYLISEKYNDYYKIICSVKGHEKFVASAPKNVKFVNPFEGIKYYFQSGHVFYCFGKLPIRIGKKQNVIQMWHGTSFKGFATNMTNTSSKADQFYSYVYSSSDYFQPIVKKKFNCSDEKIIVCGHPRTDVFYQKNPKYDLGEFKKIIMWMPTFRKSKFLGQNDGFQQNVVPFLKDDELKRFDKYLSDIDVKVIVKLHPMQDIKRINTSSFHNLILMTNDYFESKGYDLYRFLKCTDALITDYSSVFYDYLLLNRPIGFTEDDVDEYKNSRGFAVDPEKFRPGMKIKSINDLKKFIENVVANNDEFENSRVKINNLSNRFQDGHNCQRTLEISGIHKS</sequence>
<dbReference type="Proteomes" id="UP000298021">
    <property type="component" value="Unassembled WGS sequence"/>
</dbReference>
<evidence type="ECO:0000256" key="3">
    <source>
        <dbReference type="ARBA" id="ARBA00022475"/>
    </source>
</evidence>
<keyword evidence="8" id="KW-1185">Reference proteome</keyword>
<dbReference type="Gene3D" id="3.40.50.11820">
    <property type="match status" value="1"/>
</dbReference>
<accession>A0A4Z0JKB3</accession>
<dbReference type="InterPro" id="IPR051612">
    <property type="entry name" value="Teichoic_Acid_Biosynth"/>
</dbReference>
<dbReference type="GO" id="GO:0047355">
    <property type="term" value="F:CDP-glycerol glycerophosphotransferase activity"/>
    <property type="evidence" value="ECO:0007669"/>
    <property type="project" value="InterPro"/>
</dbReference>
<reference evidence="7 8" key="1">
    <citation type="submission" date="2018-10" db="EMBL/GenBank/DDBJ databases">
        <title>Lactobacillus sp. R7 and Lactobacillus sp. R19 isolated from fermented mustard green product of Taiwan.</title>
        <authorList>
            <person name="Lin S.-T."/>
        </authorList>
    </citation>
    <scope>NUCLEOTIDE SEQUENCE [LARGE SCALE GENOMIC DNA]</scope>
    <source>
        <strain evidence="7 8">BCRC 81127</strain>
    </source>
</reference>
<evidence type="ECO:0008006" key="9">
    <source>
        <dbReference type="Google" id="ProtNLM"/>
    </source>
</evidence>
<proteinExistence type="inferred from homology"/>
<dbReference type="GO" id="GO:0005886">
    <property type="term" value="C:plasma membrane"/>
    <property type="evidence" value="ECO:0007669"/>
    <property type="project" value="UniProtKB-SubCell"/>
</dbReference>
<comment type="subcellular location">
    <subcellularLocation>
        <location evidence="1">Cell membrane</location>
        <topology evidence="1">Peripheral membrane protein</topology>
    </subcellularLocation>
</comment>
<dbReference type="InterPro" id="IPR043149">
    <property type="entry name" value="TagF_N"/>
</dbReference>
<dbReference type="InterPro" id="IPR007554">
    <property type="entry name" value="Glycerophosphate_synth"/>
</dbReference>
<dbReference type="SUPFAM" id="SSF53756">
    <property type="entry name" value="UDP-Glycosyltransferase/glycogen phosphorylase"/>
    <property type="match status" value="1"/>
</dbReference>
<dbReference type="InterPro" id="IPR043148">
    <property type="entry name" value="TagF_C"/>
</dbReference>
<dbReference type="AlphaFoldDB" id="A0A4Z0JKB3"/>
<protein>
    <recommendedName>
        <fullName evidence="9">CDP-glycerol--glycerophosphate glycerophosphotransferase</fullName>
    </recommendedName>
</protein>
<evidence type="ECO:0000313" key="8">
    <source>
        <dbReference type="Proteomes" id="UP000298021"/>
    </source>
</evidence>